<feature type="domain" description="SH3b" evidence="2">
    <location>
        <begin position="40"/>
        <end position="103"/>
    </location>
</feature>
<keyword evidence="4" id="KW-1185">Reference proteome</keyword>
<dbReference type="SMART" id="SM00287">
    <property type="entry name" value="SH3b"/>
    <property type="match status" value="2"/>
</dbReference>
<dbReference type="Gene3D" id="2.30.30.40">
    <property type="entry name" value="SH3 Domains"/>
    <property type="match status" value="2"/>
</dbReference>
<dbReference type="InterPro" id="IPR003646">
    <property type="entry name" value="SH3-like_bac-type"/>
</dbReference>
<dbReference type="STRING" id="1806891.Cs308_0719"/>
<dbReference type="PANTHER" id="PTHR34408">
    <property type="entry name" value="FAMILY PROTEIN, PUTATIVE-RELATED"/>
    <property type="match status" value="1"/>
</dbReference>
<sequence>MRMLSISMLLFALGTALSPATVYTVDLQISTSSVDQAFLSFTGEIKGNRVRMRLAPHTDSTIIKELSKGDLIAVLGESKDYYVVAAPLGLTGYVFRTFVLDNVIEGEQVNVRLNPTTSAPVLARLKRGTTVSPTTQVSQGKWLEIALPLDCVFYVAKNFVVSKGPIELYTQCERQKKIALDLLQSALEFAHTELTKNLNEIDLDAIYKKINLVQSEEFSSVPNLQVLVQKALEEIQEAYLSKSLEIQSAVPVASTSEEPVASSIHTSSSTSLLSRHIRKRATLKSSPLIQGRENLEHSLFKIWAAMQEFQNHSPSLKREDFYRAEQKNKQVLTGVLEVYPHIVKNNPGDYLLKDIVKENTTAFLYATNVNLDPWVGKPVVIECLPRPNNHFAFPAYYVLSIKEAS</sequence>
<dbReference type="Proteomes" id="UP000078162">
    <property type="component" value="Chromosome"/>
</dbReference>
<feature type="domain" description="SH3b" evidence="2">
    <location>
        <begin position="104"/>
        <end position="164"/>
    </location>
</feature>
<proteinExistence type="predicted"/>
<dbReference type="KEGG" id="csaz:Cs308_0719"/>
<feature type="signal peptide" evidence="1">
    <location>
        <begin position="1"/>
        <end position="24"/>
    </location>
</feature>
<dbReference type="RefSeq" id="WP_066482623.1">
    <property type="nucleotide sequence ID" value="NZ_CP014639.1"/>
</dbReference>
<accession>A0A1A9HV75</accession>
<evidence type="ECO:0000313" key="4">
    <source>
        <dbReference type="Proteomes" id="UP000078162"/>
    </source>
</evidence>
<dbReference type="OrthoDB" id="18911at2"/>
<evidence type="ECO:0000313" key="3">
    <source>
        <dbReference type="EMBL" id="ANH78889.1"/>
    </source>
</evidence>
<reference evidence="3 4" key="1">
    <citation type="submission" date="2016-03" db="EMBL/GenBank/DDBJ databases">
        <title>Culture-independent genomics supports pathogen discovery for uncultivable bacteria within the genus Chlamydia.</title>
        <authorList>
            <person name="Taylor-Brown A."/>
            <person name="Bachmann N.L."/>
            <person name="Borel N."/>
            <person name="Polkinghorne A."/>
        </authorList>
    </citation>
    <scope>NUCLEOTIDE SEQUENCE [LARGE SCALE GENOMIC DNA]</scope>
    <source>
        <strain evidence="3 4">2742-308</strain>
    </source>
</reference>
<dbReference type="InterPro" id="IPR052354">
    <property type="entry name" value="Cell_Wall_Dynamics_Protein"/>
</dbReference>
<name>A0A1A9HV75_9CHLA</name>
<dbReference type="PANTHER" id="PTHR34408:SF1">
    <property type="entry name" value="GLYCOSYL HYDROLASE FAMILY 19 DOMAIN-CONTAINING PROTEIN HI_1415"/>
    <property type="match status" value="1"/>
</dbReference>
<organism evidence="3 4">
    <name type="scientific">Candidatus Chlamydia sanziniae</name>
    <dbReference type="NCBI Taxonomy" id="1806891"/>
    <lineage>
        <taxon>Bacteria</taxon>
        <taxon>Pseudomonadati</taxon>
        <taxon>Chlamydiota</taxon>
        <taxon>Chlamydiia</taxon>
        <taxon>Chlamydiales</taxon>
        <taxon>Chlamydiaceae</taxon>
        <taxon>Chlamydia/Chlamydophila group</taxon>
        <taxon>Chlamydia</taxon>
    </lineage>
</organism>
<dbReference type="PATRIC" id="fig|1806891.3.peg.711"/>
<dbReference type="EMBL" id="CP014639">
    <property type="protein sequence ID" value="ANH78889.1"/>
    <property type="molecule type" value="Genomic_DNA"/>
</dbReference>
<protein>
    <recommendedName>
        <fullName evidence="2">SH3b domain-containing protein</fullName>
    </recommendedName>
</protein>
<feature type="chain" id="PRO_5008389519" description="SH3b domain-containing protein" evidence="1">
    <location>
        <begin position="25"/>
        <end position="405"/>
    </location>
</feature>
<keyword evidence="1" id="KW-0732">Signal</keyword>
<evidence type="ECO:0000256" key="1">
    <source>
        <dbReference type="SAM" id="SignalP"/>
    </source>
</evidence>
<gene>
    <name evidence="3" type="ORF">Cs308_0719</name>
</gene>
<evidence type="ECO:0000259" key="2">
    <source>
        <dbReference type="SMART" id="SM00287"/>
    </source>
</evidence>
<dbReference type="AlphaFoldDB" id="A0A1A9HV75"/>